<dbReference type="Gene3D" id="3.40.50.720">
    <property type="entry name" value="NAD(P)-binding Rossmann-like Domain"/>
    <property type="match status" value="1"/>
</dbReference>
<sequence length="267" mass="28316">MYKNSEQKNLKNLKYTVMSKLKNKVVVVTGGNSGIGLGIAEALKSEGVVGAIVGRNQETLNNAITLLGDGFIAINADVNKMEDLERVFKETSETFGKVDVIVANAGAGTVGTVATINEAEYDKTMNLNLKSVYFTVQKALPYMNDGGSIILIGSNAAHRAYSSFTLYGAAKAAVIYLAKGFSADLLDRKIRANVITPGTTDTPAFEKFVPVEQLDAVKAHYAALMPTGRIGQPSDVGKTAVFLASNDSAFMLGAELLVDGGMTYLAK</sequence>
<dbReference type="Proteomes" id="UP001500353">
    <property type="component" value="Unassembled WGS sequence"/>
</dbReference>
<dbReference type="PANTHER" id="PTHR42760:SF133">
    <property type="entry name" value="3-OXOACYL-[ACYL-CARRIER-PROTEIN] REDUCTASE"/>
    <property type="match status" value="1"/>
</dbReference>
<proteinExistence type="inferred from homology"/>
<dbReference type="CDD" id="cd05233">
    <property type="entry name" value="SDR_c"/>
    <property type="match status" value="1"/>
</dbReference>
<dbReference type="InterPro" id="IPR002347">
    <property type="entry name" value="SDR_fam"/>
</dbReference>
<name>A0ABP9M0X9_9FLAO</name>
<dbReference type="InterPro" id="IPR020904">
    <property type="entry name" value="Sc_DH/Rdtase_CS"/>
</dbReference>
<organism evidence="3 4">
    <name type="scientific">Chryseobacterium ginsengisoli</name>
    <dbReference type="NCBI Taxonomy" id="363853"/>
    <lineage>
        <taxon>Bacteria</taxon>
        <taxon>Pseudomonadati</taxon>
        <taxon>Bacteroidota</taxon>
        <taxon>Flavobacteriia</taxon>
        <taxon>Flavobacteriales</taxon>
        <taxon>Weeksellaceae</taxon>
        <taxon>Chryseobacterium group</taxon>
        <taxon>Chryseobacterium</taxon>
    </lineage>
</organism>
<comment type="similarity">
    <text evidence="1">Belongs to the short-chain dehydrogenases/reductases (SDR) family.</text>
</comment>
<dbReference type="EMBL" id="BAABHX010000002">
    <property type="protein sequence ID" value="GAA5089392.1"/>
    <property type="molecule type" value="Genomic_DNA"/>
</dbReference>
<evidence type="ECO:0000313" key="3">
    <source>
        <dbReference type="EMBL" id="GAA5089392.1"/>
    </source>
</evidence>
<dbReference type="InterPro" id="IPR036291">
    <property type="entry name" value="NAD(P)-bd_dom_sf"/>
</dbReference>
<evidence type="ECO:0000256" key="2">
    <source>
        <dbReference type="ARBA" id="ARBA00023002"/>
    </source>
</evidence>
<dbReference type="PRINTS" id="PR00081">
    <property type="entry name" value="GDHRDH"/>
</dbReference>
<evidence type="ECO:0000256" key="1">
    <source>
        <dbReference type="ARBA" id="ARBA00006484"/>
    </source>
</evidence>
<dbReference type="PRINTS" id="PR00080">
    <property type="entry name" value="SDRFAMILY"/>
</dbReference>
<gene>
    <name evidence="3" type="ORF">GCM10023210_14170</name>
</gene>
<dbReference type="SUPFAM" id="SSF51735">
    <property type="entry name" value="NAD(P)-binding Rossmann-fold domains"/>
    <property type="match status" value="1"/>
</dbReference>
<comment type="caution">
    <text evidence="3">The sequence shown here is derived from an EMBL/GenBank/DDBJ whole genome shotgun (WGS) entry which is preliminary data.</text>
</comment>
<keyword evidence="4" id="KW-1185">Reference proteome</keyword>
<dbReference type="PANTHER" id="PTHR42760">
    <property type="entry name" value="SHORT-CHAIN DEHYDROGENASES/REDUCTASES FAMILY MEMBER"/>
    <property type="match status" value="1"/>
</dbReference>
<keyword evidence="2" id="KW-0560">Oxidoreductase</keyword>
<dbReference type="Pfam" id="PF13561">
    <property type="entry name" value="adh_short_C2"/>
    <property type="match status" value="1"/>
</dbReference>
<protein>
    <submittedName>
        <fullName evidence="3">SDR family oxidoreductase</fullName>
    </submittedName>
</protein>
<dbReference type="PROSITE" id="PS00061">
    <property type="entry name" value="ADH_SHORT"/>
    <property type="match status" value="1"/>
</dbReference>
<reference evidence="4" key="1">
    <citation type="journal article" date="2019" name="Int. J. Syst. Evol. Microbiol.">
        <title>The Global Catalogue of Microorganisms (GCM) 10K type strain sequencing project: providing services to taxonomists for standard genome sequencing and annotation.</title>
        <authorList>
            <consortium name="The Broad Institute Genomics Platform"/>
            <consortium name="The Broad Institute Genome Sequencing Center for Infectious Disease"/>
            <person name="Wu L."/>
            <person name="Ma J."/>
        </authorList>
    </citation>
    <scope>NUCLEOTIDE SEQUENCE [LARGE SCALE GENOMIC DNA]</scope>
    <source>
        <strain evidence="4">JCM 18019</strain>
    </source>
</reference>
<accession>A0ABP9M0X9</accession>
<evidence type="ECO:0000313" key="4">
    <source>
        <dbReference type="Proteomes" id="UP001500353"/>
    </source>
</evidence>